<accession>A0ABT0YCX5</accession>
<keyword evidence="2" id="KW-1185">Reference proteome</keyword>
<evidence type="ECO:0000313" key="2">
    <source>
        <dbReference type="Proteomes" id="UP001523216"/>
    </source>
</evidence>
<evidence type="ECO:0008006" key="3">
    <source>
        <dbReference type="Google" id="ProtNLM"/>
    </source>
</evidence>
<dbReference type="EMBL" id="JAMQOL010000068">
    <property type="protein sequence ID" value="MCM4083911.1"/>
    <property type="molecule type" value="Genomic_DNA"/>
</dbReference>
<evidence type="ECO:0000313" key="1">
    <source>
        <dbReference type="EMBL" id="MCM4083911.1"/>
    </source>
</evidence>
<dbReference type="Proteomes" id="UP001523216">
    <property type="component" value="Unassembled WGS sequence"/>
</dbReference>
<protein>
    <recommendedName>
        <fullName evidence="3">Tetratricopeptide repeat protein</fullName>
    </recommendedName>
</protein>
<proteinExistence type="predicted"/>
<sequence>MAFWRRREAPSSVEARLHRRVEDYVDRHSMRAALEDEALADTSQALDGMLLQRCQGAALPVGVLADVIVVHRLRATELASAEDRHAYVALAVWMHAANGGDVAPQLRREVDDAIARGAETDEPTAVLRALQGHASAVRAQWLKTQDPALADTVVAVFVRLLDHTMDDDPAYAMRLLDLAGVSASRSRFMPSAAGSDLDDAINMAERALRHPRITSPAIRRAHQLLGPLLVTRLERDGARADFDRAVKSFSTLVDLASDEQEREHCQRDLISLKQLYARWGQ</sequence>
<comment type="caution">
    <text evidence="1">The sequence shown here is derived from an EMBL/GenBank/DDBJ whole genome shotgun (WGS) entry which is preliminary data.</text>
</comment>
<organism evidence="1 2">
    <name type="scientific">Paractinoplanes hotanensis</name>
    <dbReference type="NCBI Taxonomy" id="2906497"/>
    <lineage>
        <taxon>Bacteria</taxon>
        <taxon>Bacillati</taxon>
        <taxon>Actinomycetota</taxon>
        <taxon>Actinomycetes</taxon>
        <taxon>Micromonosporales</taxon>
        <taxon>Micromonosporaceae</taxon>
        <taxon>Paractinoplanes</taxon>
    </lineage>
</organism>
<gene>
    <name evidence="1" type="ORF">LXN57_40830</name>
</gene>
<name>A0ABT0YCX5_9ACTN</name>
<dbReference type="RefSeq" id="WP_251803679.1">
    <property type="nucleotide sequence ID" value="NZ_JAMQOL010000068.1"/>
</dbReference>
<reference evidence="1 2" key="1">
    <citation type="submission" date="2022-06" db="EMBL/GenBank/DDBJ databases">
        <title>Actinoplanes abujensis sp. nov., isolated from Nigerian arid soil.</title>
        <authorList>
            <person name="Ding P."/>
        </authorList>
    </citation>
    <scope>NUCLEOTIDE SEQUENCE [LARGE SCALE GENOMIC DNA]</scope>
    <source>
        <strain evidence="2">TRM88002</strain>
    </source>
</reference>